<organism evidence="5 6">
    <name type="scientific">Labedella endophytica</name>
    <dbReference type="NCBI Taxonomy" id="1523160"/>
    <lineage>
        <taxon>Bacteria</taxon>
        <taxon>Bacillati</taxon>
        <taxon>Actinomycetota</taxon>
        <taxon>Actinomycetes</taxon>
        <taxon>Micrococcales</taxon>
        <taxon>Microbacteriaceae</taxon>
        <taxon>Labedella</taxon>
    </lineage>
</organism>
<proteinExistence type="predicted"/>
<evidence type="ECO:0000259" key="4">
    <source>
        <dbReference type="PROSITE" id="PS50893"/>
    </source>
</evidence>
<dbReference type="InterPro" id="IPR050093">
    <property type="entry name" value="ABC_SmlMolc_Importer"/>
</dbReference>
<dbReference type="PANTHER" id="PTHR42781:SF4">
    <property type="entry name" value="SPERMIDINE_PUTRESCINE IMPORT ATP-BINDING PROTEIN POTA"/>
    <property type="match status" value="1"/>
</dbReference>
<dbReference type="PROSITE" id="PS00211">
    <property type="entry name" value="ABC_TRANSPORTER_1"/>
    <property type="match status" value="1"/>
</dbReference>
<dbReference type="GO" id="GO:0016887">
    <property type="term" value="F:ATP hydrolysis activity"/>
    <property type="evidence" value="ECO:0007669"/>
    <property type="project" value="InterPro"/>
</dbReference>
<dbReference type="PANTHER" id="PTHR42781">
    <property type="entry name" value="SPERMIDINE/PUTRESCINE IMPORT ATP-BINDING PROTEIN POTA"/>
    <property type="match status" value="1"/>
</dbReference>
<dbReference type="Gene3D" id="3.40.50.300">
    <property type="entry name" value="P-loop containing nucleotide triphosphate hydrolases"/>
    <property type="match status" value="1"/>
</dbReference>
<dbReference type="InterPro" id="IPR003593">
    <property type="entry name" value="AAA+_ATPase"/>
</dbReference>
<gene>
    <name evidence="5" type="ORF">ELQ94_00860</name>
</gene>
<dbReference type="InterPro" id="IPR017871">
    <property type="entry name" value="ABC_transporter-like_CS"/>
</dbReference>
<feature type="domain" description="ABC transporter" evidence="4">
    <location>
        <begin position="5"/>
        <end position="235"/>
    </location>
</feature>
<dbReference type="GO" id="GO:0005524">
    <property type="term" value="F:ATP binding"/>
    <property type="evidence" value="ECO:0007669"/>
    <property type="project" value="UniProtKB-KW"/>
</dbReference>
<dbReference type="GO" id="GO:0022857">
    <property type="term" value="F:transmembrane transporter activity"/>
    <property type="evidence" value="ECO:0007669"/>
    <property type="project" value="InterPro"/>
</dbReference>
<name>A0A433JVH5_9MICO</name>
<keyword evidence="3 5" id="KW-0067">ATP-binding</keyword>
<evidence type="ECO:0000256" key="2">
    <source>
        <dbReference type="ARBA" id="ARBA00022741"/>
    </source>
</evidence>
<evidence type="ECO:0000313" key="6">
    <source>
        <dbReference type="Proteomes" id="UP000274909"/>
    </source>
</evidence>
<evidence type="ECO:0000256" key="3">
    <source>
        <dbReference type="ARBA" id="ARBA00022840"/>
    </source>
</evidence>
<dbReference type="SUPFAM" id="SSF50331">
    <property type="entry name" value="MOP-like"/>
    <property type="match status" value="1"/>
</dbReference>
<dbReference type="InterPro" id="IPR027417">
    <property type="entry name" value="P-loop_NTPase"/>
</dbReference>
<dbReference type="OrthoDB" id="9112331at2"/>
<dbReference type="InterPro" id="IPR013611">
    <property type="entry name" value="Transp-assoc_OB_typ2"/>
</dbReference>
<dbReference type="InterPro" id="IPR008995">
    <property type="entry name" value="Mo/tungstate-bd_C_term_dom"/>
</dbReference>
<dbReference type="Pfam" id="PF00005">
    <property type="entry name" value="ABC_tran"/>
    <property type="match status" value="1"/>
</dbReference>
<evidence type="ECO:0000256" key="1">
    <source>
        <dbReference type="ARBA" id="ARBA00022448"/>
    </source>
</evidence>
<dbReference type="InterPro" id="IPR003439">
    <property type="entry name" value="ABC_transporter-like_ATP-bd"/>
</dbReference>
<dbReference type="GO" id="GO:0043190">
    <property type="term" value="C:ATP-binding cassette (ABC) transporter complex"/>
    <property type="evidence" value="ECO:0007669"/>
    <property type="project" value="InterPro"/>
</dbReference>
<reference evidence="5 6" key="1">
    <citation type="submission" date="2018-12" db="EMBL/GenBank/DDBJ databases">
        <authorList>
            <person name="Li F."/>
        </authorList>
    </citation>
    <scope>NUCLEOTIDE SEQUENCE [LARGE SCALE GENOMIC DNA]</scope>
    <source>
        <strain evidence="5 6">EGI 6500705</strain>
    </source>
</reference>
<dbReference type="SUPFAM" id="SSF52540">
    <property type="entry name" value="P-loop containing nucleoside triphosphate hydrolases"/>
    <property type="match status" value="1"/>
</dbReference>
<keyword evidence="1" id="KW-0813">Transport</keyword>
<accession>A0A433JVH5</accession>
<comment type="caution">
    <text evidence="5">The sequence shown here is derived from an EMBL/GenBank/DDBJ whole genome shotgun (WGS) entry which is preliminary data.</text>
</comment>
<dbReference type="RefSeq" id="WP_127046242.1">
    <property type="nucleotide sequence ID" value="NZ_RZGZ01000001.1"/>
</dbReference>
<sequence>MTFEVDAEVLSRGFDARITVAEGETVALLGPNGAGKSTLLGLAAGLIAPDRGRATLGGRVLLDVGSSGRQVVLPAWRRGVSLLAQEALLFPHLTVRENVAFGPRSTGASRAEARRSADAWLERVDATDLARRRPAELSGGQAQRVAVARALATEPELLLLDEPLAALDVSVAPAIRRLLREVLQHRTAIVVTHDVLDAYTLADRIVVLEAGRVVDAGPARAVLDRPTTPFAAGLAGLNLLVGTADADGAVVLDDGQRLSARSAGALEPGAAAALAVRPSAVRVLALADPGHHDNTITATVSDVEPRGDVVRIRAGRIAADVTPAEAADLDLQPATAVHFVFSAEDALAYPV</sequence>
<keyword evidence="2" id="KW-0547">Nucleotide-binding</keyword>
<dbReference type="PROSITE" id="PS50893">
    <property type="entry name" value="ABC_TRANSPORTER_2"/>
    <property type="match status" value="1"/>
</dbReference>
<evidence type="ECO:0000313" key="5">
    <source>
        <dbReference type="EMBL" id="RUR03140.1"/>
    </source>
</evidence>
<dbReference type="EMBL" id="RZGZ01000001">
    <property type="protein sequence ID" value="RUR03140.1"/>
    <property type="molecule type" value="Genomic_DNA"/>
</dbReference>
<dbReference type="Proteomes" id="UP000274909">
    <property type="component" value="Unassembled WGS sequence"/>
</dbReference>
<dbReference type="SMART" id="SM00382">
    <property type="entry name" value="AAA"/>
    <property type="match status" value="1"/>
</dbReference>
<protein>
    <submittedName>
        <fullName evidence="5">ABC transporter ATP-binding protein</fullName>
    </submittedName>
</protein>
<dbReference type="Pfam" id="PF08402">
    <property type="entry name" value="TOBE_2"/>
    <property type="match status" value="1"/>
</dbReference>
<dbReference type="AlphaFoldDB" id="A0A433JVH5"/>
<keyword evidence="6" id="KW-1185">Reference proteome</keyword>